<keyword evidence="3" id="KW-0804">Transcription</keyword>
<dbReference type="SMART" id="SM00345">
    <property type="entry name" value="HTH_GNTR"/>
    <property type="match status" value="1"/>
</dbReference>
<evidence type="ECO:0000259" key="4">
    <source>
        <dbReference type="PROSITE" id="PS50949"/>
    </source>
</evidence>
<dbReference type="RefSeq" id="WP_338606460.1">
    <property type="nucleotide sequence ID" value="NZ_AP028679.1"/>
</dbReference>
<dbReference type="InterPro" id="IPR036388">
    <property type="entry name" value="WH-like_DNA-bd_sf"/>
</dbReference>
<dbReference type="SUPFAM" id="SSF48008">
    <property type="entry name" value="GntR ligand-binding domain-like"/>
    <property type="match status" value="1"/>
</dbReference>
<dbReference type="GO" id="GO:0003700">
    <property type="term" value="F:DNA-binding transcription factor activity"/>
    <property type="evidence" value="ECO:0007669"/>
    <property type="project" value="InterPro"/>
</dbReference>
<evidence type="ECO:0000313" key="5">
    <source>
        <dbReference type="EMBL" id="BEQ14776.1"/>
    </source>
</evidence>
<dbReference type="CDD" id="cd07377">
    <property type="entry name" value="WHTH_GntR"/>
    <property type="match status" value="1"/>
</dbReference>
<feature type="domain" description="HTH gntR-type" evidence="4">
    <location>
        <begin position="15"/>
        <end position="82"/>
    </location>
</feature>
<dbReference type="KEGG" id="dmp:FAK_18420"/>
<organism evidence="5 6">
    <name type="scientific">Desulfoferula mesophila</name>
    <dbReference type="NCBI Taxonomy" id="3058419"/>
    <lineage>
        <taxon>Bacteria</taxon>
        <taxon>Pseudomonadati</taxon>
        <taxon>Thermodesulfobacteriota</taxon>
        <taxon>Desulfarculia</taxon>
        <taxon>Desulfarculales</taxon>
        <taxon>Desulfarculaceae</taxon>
        <taxon>Desulfoferula</taxon>
    </lineage>
</organism>
<dbReference type="InterPro" id="IPR008920">
    <property type="entry name" value="TF_FadR/GntR_C"/>
</dbReference>
<dbReference type="Gene3D" id="1.20.120.530">
    <property type="entry name" value="GntR ligand-binding domain-like"/>
    <property type="match status" value="1"/>
</dbReference>
<dbReference type="InterPro" id="IPR011711">
    <property type="entry name" value="GntR_C"/>
</dbReference>
<evidence type="ECO:0000256" key="2">
    <source>
        <dbReference type="ARBA" id="ARBA00023125"/>
    </source>
</evidence>
<evidence type="ECO:0000256" key="3">
    <source>
        <dbReference type="ARBA" id="ARBA00023163"/>
    </source>
</evidence>
<dbReference type="Pfam" id="PF00392">
    <property type="entry name" value="GntR"/>
    <property type="match status" value="1"/>
</dbReference>
<dbReference type="InterPro" id="IPR036390">
    <property type="entry name" value="WH_DNA-bd_sf"/>
</dbReference>
<dbReference type="PANTHER" id="PTHR43537:SF24">
    <property type="entry name" value="GLUCONATE OPERON TRANSCRIPTIONAL REPRESSOR"/>
    <property type="match status" value="1"/>
</dbReference>
<dbReference type="SMART" id="SM00895">
    <property type="entry name" value="FCD"/>
    <property type="match status" value="1"/>
</dbReference>
<dbReference type="SUPFAM" id="SSF46785">
    <property type="entry name" value="Winged helix' DNA-binding domain"/>
    <property type="match status" value="1"/>
</dbReference>
<dbReference type="GO" id="GO:0003677">
    <property type="term" value="F:DNA binding"/>
    <property type="evidence" value="ECO:0007669"/>
    <property type="project" value="UniProtKB-KW"/>
</dbReference>
<dbReference type="EMBL" id="AP028679">
    <property type="protein sequence ID" value="BEQ14776.1"/>
    <property type="molecule type" value="Genomic_DNA"/>
</dbReference>
<protein>
    <submittedName>
        <fullName evidence="5">GntR family transcriptional regulator</fullName>
    </submittedName>
</protein>
<evidence type="ECO:0000256" key="1">
    <source>
        <dbReference type="ARBA" id="ARBA00023015"/>
    </source>
</evidence>
<evidence type="ECO:0000313" key="6">
    <source>
        <dbReference type="Proteomes" id="UP001366166"/>
    </source>
</evidence>
<dbReference type="PROSITE" id="PS50949">
    <property type="entry name" value="HTH_GNTR"/>
    <property type="match status" value="1"/>
</dbReference>
<name>A0AAU9ECA0_9BACT</name>
<dbReference type="Pfam" id="PF07729">
    <property type="entry name" value="FCD"/>
    <property type="match status" value="1"/>
</dbReference>
<accession>A0AAU9ECA0</accession>
<proteinExistence type="predicted"/>
<gene>
    <name evidence="5" type="ORF">FAK_18420</name>
</gene>
<keyword evidence="2" id="KW-0238">DNA-binding</keyword>
<keyword evidence="1" id="KW-0805">Transcription regulation</keyword>
<dbReference type="AlphaFoldDB" id="A0AAU9ECA0"/>
<dbReference type="Proteomes" id="UP001366166">
    <property type="component" value="Chromosome"/>
</dbReference>
<keyword evidence="6" id="KW-1185">Reference proteome</keyword>
<reference evidence="6" key="1">
    <citation type="journal article" date="2023" name="Arch. Microbiol.">
        <title>Desulfoferula mesophilus gen. nov. sp. nov., a mesophilic sulfate-reducing bacterium isolated from a brackish lake sediment.</title>
        <authorList>
            <person name="Watanabe T."/>
            <person name="Yabe T."/>
            <person name="Tsuji J.M."/>
            <person name="Fukui M."/>
        </authorList>
    </citation>
    <scope>NUCLEOTIDE SEQUENCE [LARGE SCALE GENOMIC DNA]</scope>
    <source>
        <strain evidence="6">12FAK</strain>
    </source>
</reference>
<dbReference type="PANTHER" id="PTHR43537">
    <property type="entry name" value="TRANSCRIPTIONAL REGULATOR, GNTR FAMILY"/>
    <property type="match status" value="1"/>
</dbReference>
<dbReference type="InterPro" id="IPR000524">
    <property type="entry name" value="Tscrpt_reg_HTH_GntR"/>
</dbReference>
<dbReference type="Gene3D" id="1.10.10.10">
    <property type="entry name" value="Winged helix-like DNA-binding domain superfamily/Winged helix DNA-binding domain"/>
    <property type="match status" value="1"/>
</dbReference>
<sequence length="236" mass="27388">MPNTGKSKKAGSRKGVAIEEAYQRIKEMLYLNQLAPGQKIHGEDMSRRLNISVTPVIQALNRLEASGLVEYVPNKGYFLGEINEQEAKELYEAREALELYIIPKVVENITNKKLDEVRRTFARQRGEKSDQARRQFILVDAEFHLRIAKISGNEVIYRLLKDVFEKIFLKYRPEYLHSDTFKGIYKEHKELLEALRQKDVERVREMTRDHLAAGAERIIQSLRNQSGGEDILNMDL</sequence>